<proteinExistence type="predicted"/>
<comment type="caution">
    <text evidence="1">The sequence shown here is derived from an EMBL/GenBank/DDBJ whole genome shotgun (WGS) entry which is preliminary data.</text>
</comment>
<dbReference type="Proteomes" id="UP000553459">
    <property type="component" value="Unassembled WGS sequence"/>
</dbReference>
<evidence type="ECO:0008006" key="3">
    <source>
        <dbReference type="Google" id="ProtNLM"/>
    </source>
</evidence>
<dbReference type="AlphaFoldDB" id="A0A845PYB1"/>
<protein>
    <recommendedName>
        <fullName evidence="3">Phosphoenolpyruvate carboxykinase</fullName>
    </recommendedName>
</protein>
<dbReference type="SUPFAM" id="SSF53795">
    <property type="entry name" value="PEP carboxykinase-like"/>
    <property type="match status" value="1"/>
</dbReference>
<dbReference type="InterPro" id="IPR027417">
    <property type="entry name" value="P-loop_NTPase"/>
</dbReference>
<reference evidence="1 2" key="1">
    <citation type="submission" date="2019-11" db="EMBL/GenBank/DDBJ databases">
        <title>Characterization of Elizabethkingia argenteiflava sp. nov., isolated from inner surface of Soybean Pods.</title>
        <authorList>
            <person name="Mo S."/>
        </authorList>
    </citation>
    <scope>NUCLEOTIDE SEQUENCE [LARGE SCALE GENOMIC DNA]</scope>
    <source>
        <strain evidence="1 2">YB22</strain>
    </source>
</reference>
<evidence type="ECO:0000313" key="2">
    <source>
        <dbReference type="Proteomes" id="UP000553459"/>
    </source>
</evidence>
<dbReference type="EMBL" id="JAAABJ010000519">
    <property type="protein sequence ID" value="NAW51348.1"/>
    <property type="molecule type" value="Genomic_DNA"/>
</dbReference>
<dbReference type="Gene3D" id="3.40.50.300">
    <property type="entry name" value="P-loop containing nucleotide triphosphate hydrolases"/>
    <property type="match status" value="1"/>
</dbReference>
<evidence type="ECO:0000313" key="1">
    <source>
        <dbReference type="EMBL" id="NAW51348.1"/>
    </source>
</evidence>
<sequence length="308" mass="35236">MQNTKIQDQEGFKSVYFKIADIIMELVVPFQVEITSCLPSFRNFIVKDIQEPPLIKTKLSFSLPPENKKITKLLSDVSIVWGDRFLFEESSEHYIVSVQSENKDRRGTKMYSKKDFKESVIYMEEAELSVTSILSWVLMVAFGQAIIPYKAVLFHASVVVQGDKAYAFLGKSGTGKSTHSRLWIEYLEGVKLLNDDNPIVRIMEDGKIMIFGTPWSGKTPCYRNMRVELQALVRLSQASENKWKNVEGKEALVSVLPSCTAIRWNRFLFNQMVDSLEEIIRKVRVGQLLCLPDKDAAYLCSQKIINNK</sequence>
<gene>
    <name evidence="1" type="ORF">GNY06_08125</name>
</gene>
<keyword evidence="2" id="KW-1185">Reference proteome</keyword>
<name>A0A845PYB1_9FLAO</name>
<organism evidence="1 2">
    <name type="scientific">Elizabethkingia argenteiflava</name>
    <dbReference type="NCBI Taxonomy" id="2681556"/>
    <lineage>
        <taxon>Bacteria</taxon>
        <taxon>Pseudomonadati</taxon>
        <taxon>Bacteroidota</taxon>
        <taxon>Flavobacteriia</taxon>
        <taxon>Flavobacteriales</taxon>
        <taxon>Weeksellaceae</taxon>
        <taxon>Elizabethkingia</taxon>
    </lineage>
</organism>
<dbReference type="RefSeq" id="WP_166519628.1">
    <property type="nucleotide sequence ID" value="NZ_JAAABJ010000519.1"/>
</dbReference>
<accession>A0A845PYB1</accession>